<dbReference type="OrthoDB" id="5794830at2759"/>
<organism evidence="1 2">
    <name type="scientific">Caenorhabditis elegans</name>
    <dbReference type="NCBI Taxonomy" id="6239"/>
    <lineage>
        <taxon>Eukaryota</taxon>
        <taxon>Metazoa</taxon>
        <taxon>Ecdysozoa</taxon>
        <taxon>Nematoda</taxon>
        <taxon>Chromadorea</taxon>
        <taxon>Rhabditida</taxon>
        <taxon>Rhabditina</taxon>
        <taxon>Rhabditomorpha</taxon>
        <taxon>Rhabditoidea</taxon>
        <taxon>Rhabditidae</taxon>
        <taxon>Peloderinae</taxon>
        <taxon>Caenorhabditis</taxon>
    </lineage>
</organism>
<keyword evidence="2" id="KW-1185">Reference proteome</keyword>
<dbReference type="AlphaFoldDB" id="A0A486WX65"/>
<reference evidence="1 2" key="1">
    <citation type="journal article" date="1998" name="Science">
        <title>Genome sequence of the nematode C. elegans: a platform for investigating biology.</title>
        <authorList>
            <consortium name="The C. elegans sequencing consortium"/>
            <person name="Sulson J.E."/>
            <person name="Waterston R."/>
        </authorList>
    </citation>
    <scope>NUCLEOTIDE SEQUENCE [LARGE SCALE GENOMIC DNA]</scope>
    <source>
        <strain evidence="1 2">Bristol N2</strain>
    </source>
</reference>
<accession>A0A486WX65</accession>
<dbReference type="AGR" id="WB:WBGene00012642"/>
<evidence type="ECO:0000313" key="1">
    <source>
        <dbReference type="EMBL" id="VGM69511.1"/>
    </source>
</evidence>
<keyword evidence="1" id="KW-0808">Transferase</keyword>
<evidence type="ECO:0000313" key="2">
    <source>
        <dbReference type="Proteomes" id="UP000001940"/>
    </source>
</evidence>
<protein>
    <submittedName>
        <fullName evidence="1">Reverse transcriptase domain-containing protein</fullName>
    </submittedName>
</protein>
<proteinExistence type="predicted"/>
<dbReference type="EMBL" id="BX284603">
    <property type="protein sequence ID" value="VGM69511.1"/>
    <property type="molecule type" value="Genomic_DNA"/>
</dbReference>
<dbReference type="GO" id="GO:0003964">
    <property type="term" value="F:RNA-directed DNA polymerase activity"/>
    <property type="evidence" value="ECO:0007669"/>
    <property type="project" value="UniProtKB-KW"/>
</dbReference>
<keyword evidence="1" id="KW-0548">Nucleotidyltransferase</keyword>
<evidence type="ECO:0000313" key="3">
    <source>
        <dbReference type="WormBase" id="Y39A1A.2d"/>
    </source>
</evidence>
<dbReference type="Proteomes" id="UP000001940">
    <property type="component" value="Chromosome III"/>
</dbReference>
<dbReference type="WormBase" id="Y39A1A.2d">
    <property type="protein sequence ID" value="CE53069"/>
    <property type="gene ID" value="WBGene00012642"/>
</dbReference>
<sequence length="59" mass="7295">MTQFSVANNRLPLLTNRQLKPYSRRSSWKSRFQWILRCFVRFKKNKMQENTRASKTRKM</sequence>
<dbReference type="ExpressionAtlas" id="A0A486WX65">
    <property type="expression patterns" value="baseline and differential"/>
</dbReference>
<name>A0A486WX65_CAEEL</name>
<gene>
    <name evidence="1" type="ORF">CELE_Y39A1A.2</name>
    <name evidence="1 3" type="ORF">Y39A1A.2</name>
</gene>
<keyword evidence="1" id="KW-0695">RNA-directed DNA polymerase</keyword>